<feature type="transmembrane region" description="Helical" evidence="6">
    <location>
        <begin position="12"/>
        <end position="36"/>
    </location>
</feature>
<evidence type="ECO:0000256" key="1">
    <source>
        <dbReference type="ARBA" id="ARBA00004651"/>
    </source>
</evidence>
<evidence type="ECO:0000256" key="6">
    <source>
        <dbReference type="SAM" id="Phobius"/>
    </source>
</evidence>
<feature type="transmembrane region" description="Helical" evidence="6">
    <location>
        <begin position="109"/>
        <end position="126"/>
    </location>
</feature>
<dbReference type="AlphaFoldDB" id="A0AAQ4CWD6"/>
<keyword evidence="2" id="KW-1003">Cell membrane</keyword>
<dbReference type="KEGG" id="scas:SACC_31340"/>
<dbReference type="Pfam" id="PF06146">
    <property type="entry name" value="PsiE"/>
    <property type="match status" value="1"/>
</dbReference>
<feature type="transmembrane region" description="Helical" evidence="6">
    <location>
        <begin position="48"/>
        <end position="67"/>
    </location>
</feature>
<evidence type="ECO:0008006" key="9">
    <source>
        <dbReference type="Google" id="ProtNLM"/>
    </source>
</evidence>
<evidence type="ECO:0000256" key="2">
    <source>
        <dbReference type="ARBA" id="ARBA00022475"/>
    </source>
</evidence>
<dbReference type="Proteomes" id="UP001319921">
    <property type="component" value="Chromosome"/>
</dbReference>
<feature type="transmembrane region" description="Helical" evidence="6">
    <location>
        <begin position="79"/>
        <end position="97"/>
    </location>
</feature>
<dbReference type="EMBL" id="AP025226">
    <property type="protein sequence ID" value="BDC00118.1"/>
    <property type="molecule type" value="Genomic_DNA"/>
</dbReference>
<keyword evidence="8" id="KW-1185">Reference proteome</keyword>
<comment type="subcellular location">
    <subcellularLocation>
        <location evidence="1">Cell membrane</location>
        <topology evidence="1">Multi-pass membrane protein</topology>
    </subcellularLocation>
</comment>
<proteinExistence type="predicted"/>
<reference evidence="7 8" key="1">
    <citation type="journal article" date="2022" name="Microbiol. Resour. Announc.">
        <title>Complete Genome Sequence of the Hyperthermophilic and Acidophilic Archaeon Saccharolobus caldissimus Strain HS-3T.</title>
        <authorList>
            <person name="Sakai H.D."/>
            <person name="Kurosawa N."/>
        </authorList>
    </citation>
    <scope>NUCLEOTIDE SEQUENCE [LARGE SCALE GENOMIC DNA]</scope>
    <source>
        <strain evidence="7 8">JCM32116</strain>
    </source>
</reference>
<keyword evidence="5 6" id="KW-0472">Membrane</keyword>
<protein>
    <recommendedName>
        <fullName evidence="9">Phosphate-starvation-inducible E</fullName>
    </recommendedName>
</protein>
<evidence type="ECO:0000256" key="4">
    <source>
        <dbReference type="ARBA" id="ARBA00022989"/>
    </source>
</evidence>
<evidence type="ECO:0000256" key="3">
    <source>
        <dbReference type="ARBA" id="ARBA00022692"/>
    </source>
</evidence>
<evidence type="ECO:0000256" key="5">
    <source>
        <dbReference type="ARBA" id="ARBA00023136"/>
    </source>
</evidence>
<keyword evidence="4 6" id="KW-1133">Transmembrane helix</keyword>
<gene>
    <name evidence="7" type="ORF">SACC_31340</name>
</gene>
<dbReference type="RefSeq" id="WP_229570798.1">
    <property type="nucleotide sequence ID" value="NZ_AP025226.1"/>
</dbReference>
<dbReference type="GeneID" id="68867858"/>
<sequence length="128" mass="14266">MRRIGDRDLIKFIGYIIRIILLLGIFSQMALSAYQIMTDLIKLSLIDLISSTIIGSLLILVLLELYIAVNSYLTGKERSIVNVIDAGISFIVREIILELFSTNSNVTDLLMLAGIVGILTFSRFLASR</sequence>
<keyword evidence="3 6" id="KW-0812">Transmembrane</keyword>
<dbReference type="GO" id="GO:0005886">
    <property type="term" value="C:plasma membrane"/>
    <property type="evidence" value="ECO:0007669"/>
    <property type="project" value="UniProtKB-SubCell"/>
</dbReference>
<name>A0AAQ4CWD6_9CREN</name>
<evidence type="ECO:0000313" key="8">
    <source>
        <dbReference type="Proteomes" id="UP001319921"/>
    </source>
</evidence>
<accession>A0AAQ4CWD6</accession>
<organism evidence="7 8">
    <name type="scientific">Saccharolobus caldissimus</name>
    <dbReference type="NCBI Taxonomy" id="1702097"/>
    <lineage>
        <taxon>Archaea</taxon>
        <taxon>Thermoproteota</taxon>
        <taxon>Thermoprotei</taxon>
        <taxon>Sulfolobales</taxon>
        <taxon>Sulfolobaceae</taxon>
        <taxon>Saccharolobus</taxon>
    </lineage>
</organism>
<evidence type="ECO:0000313" key="7">
    <source>
        <dbReference type="EMBL" id="BDC00118.1"/>
    </source>
</evidence>
<dbReference type="InterPro" id="IPR020948">
    <property type="entry name" value="P_starv_induced_PsiE-like"/>
</dbReference>